<organism evidence="6 7">
    <name type="scientific">Camelimonas fluminis</name>
    <dbReference type="NCBI Taxonomy" id="1576911"/>
    <lineage>
        <taxon>Bacteria</taxon>
        <taxon>Pseudomonadati</taxon>
        <taxon>Pseudomonadota</taxon>
        <taxon>Alphaproteobacteria</taxon>
        <taxon>Hyphomicrobiales</taxon>
        <taxon>Chelatococcaceae</taxon>
        <taxon>Camelimonas</taxon>
    </lineage>
</organism>
<protein>
    <submittedName>
        <fullName evidence="6">RNA methyltransferase</fullName>
    </submittedName>
</protein>
<dbReference type="PANTHER" id="PTHR42786">
    <property type="entry name" value="TRNA/RRNA METHYLTRANSFERASE"/>
    <property type="match status" value="1"/>
</dbReference>
<evidence type="ECO:0000256" key="1">
    <source>
        <dbReference type="ARBA" id="ARBA00007228"/>
    </source>
</evidence>
<dbReference type="SUPFAM" id="SSF75217">
    <property type="entry name" value="alpha/beta knot"/>
    <property type="match status" value="1"/>
</dbReference>
<comment type="caution">
    <text evidence="6">The sequence shown here is derived from an EMBL/GenBank/DDBJ whole genome shotgun (WGS) entry which is preliminary data.</text>
</comment>
<dbReference type="Gene3D" id="3.40.1280.10">
    <property type="match status" value="1"/>
</dbReference>
<dbReference type="GO" id="GO:0032259">
    <property type="term" value="P:methylation"/>
    <property type="evidence" value="ECO:0007669"/>
    <property type="project" value="UniProtKB-KW"/>
</dbReference>
<dbReference type="InterPro" id="IPR029028">
    <property type="entry name" value="Alpha/beta_knot_MTases"/>
</dbReference>
<dbReference type="GO" id="GO:0008168">
    <property type="term" value="F:methyltransferase activity"/>
    <property type="evidence" value="ECO:0007669"/>
    <property type="project" value="UniProtKB-KW"/>
</dbReference>
<comment type="similarity">
    <text evidence="1">Belongs to the class IV-like SAM-binding methyltransferase superfamily. RNA methyltransferase TrmH family.</text>
</comment>
<feature type="domain" description="tRNA/rRNA methyltransferase SpoU type" evidence="5">
    <location>
        <begin position="16"/>
        <end position="166"/>
    </location>
</feature>
<keyword evidence="7" id="KW-1185">Reference proteome</keyword>
<evidence type="ECO:0000256" key="2">
    <source>
        <dbReference type="ARBA" id="ARBA00022603"/>
    </source>
</evidence>
<keyword evidence="4" id="KW-0949">S-adenosyl-L-methionine</keyword>
<reference evidence="7" key="1">
    <citation type="journal article" date="2019" name="Int. J. Syst. Evol. Microbiol.">
        <title>The Global Catalogue of Microorganisms (GCM) 10K type strain sequencing project: providing services to taxonomists for standard genome sequencing and annotation.</title>
        <authorList>
            <consortium name="The Broad Institute Genomics Platform"/>
            <consortium name="The Broad Institute Genome Sequencing Center for Infectious Disease"/>
            <person name="Wu L."/>
            <person name="Ma J."/>
        </authorList>
    </citation>
    <scope>NUCLEOTIDE SEQUENCE [LARGE SCALE GENOMIC DNA]</scope>
    <source>
        <strain evidence="7">KCTC 42282</strain>
    </source>
</reference>
<dbReference type="InterPro" id="IPR004384">
    <property type="entry name" value="RNA_MeTrfase_TrmJ/LasT"/>
</dbReference>
<sequence length="272" mass="29229">MAGTDHTRPLIEGGPVIILVRPQLGQNIGMAARAMANFGLGRMRLVAPRDGWPQEDAFAAASGAVHVLENAQLFPDLESAVADCNHVYACTARERGQAKDVIGADVAAARASAAMTAQETVAIVFGPERSGLENDEVGVADTIITFPVNPGFASLNLAQSVLLVGYEWFRTAHMAAPAPVVPKSPPARRESVLSFFEFLKQELDHVGFFAPAEKRPVMTRNMLNIFHRLTMTEQDVRTLRGAIAALVTGRRGVRPPKALRRAASDDNGMPPV</sequence>
<dbReference type="InterPro" id="IPR029026">
    <property type="entry name" value="tRNA_m1G_MTases_N"/>
</dbReference>
<keyword evidence="3" id="KW-0808">Transferase</keyword>
<dbReference type="Gene3D" id="1.10.8.590">
    <property type="match status" value="1"/>
</dbReference>
<proteinExistence type="inferred from homology"/>
<gene>
    <name evidence="6" type="ORF">ACFONL_00505</name>
</gene>
<dbReference type="PIRSF" id="PIRSF004808">
    <property type="entry name" value="LasT"/>
    <property type="match status" value="1"/>
</dbReference>
<evidence type="ECO:0000256" key="3">
    <source>
        <dbReference type="ARBA" id="ARBA00022679"/>
    </source>
</evidence>
<dbReference type="Proteomes" id="UP001595704">
    <property type="component" value="Unassembled WGS sequence"/>
</dbReference>
<evidence type="ECO:0000313" key="7">
    <source>
        <dbReference type="Proteomes" id="UP001595704"/>
    </source>
</evidence>
<dbReference type="PANTHER" id="PTHR42786:SF7">
    <property type="entry name" value="TRNA_RRNA METHYLTRANSFERASE SPOU TYPE DOMAIN-CONTAINING PROTEIN"/>
    <property type="match status" value="1"/>
</dbReference>
<accession>A0ABV7UCP5</accession>
<name>A0ABV7UCP5_9HYPH</name>
<evidence type="ECO:0000313" key="6">
    <source>
        <dbReference type="EMBL" id="MFC3635879.1"/>
    </source>
</evidence>
<dbReference type="RefSeq" id="WP_191319712.1">
    <property type="nucleotide sequence ID" value="NZ_BNCG01000010.1"/>
</dbReference>
<keyword evidence="2 6" id="KW-0489">Methyltransferase</keyword>
<evidence type="ECO:0000259" key="5">
    <source>
        <dbReference type="Pfam" id="PF00588"/>
    </source>
</evidence>
<evidence type="ECO:0000256" key="4">
    <source>
        <dbReference type="ARBA" id="ARBA00022691"/>
    </source>
</evidence>
<dbReference type="Pfam" id="PF00588">
    <property type="entry name" value="SpoU_methylase"/>
    <property type="match status" value="1"/>
</dbReference>
<dbReference type="InterPro" id="IPR001537">
    <property type="entry name" value="SpoU_MeTrfase"/>
</dbReference>
<dbReference type="EMBL" id="JBHRYC010000006">
    <property type="protein sequence ID" value="MFC3635879.1"/>
    <property type="molecule type" value="Genomic_DNA"/>
</dbReference>
<dbReference type="CDD" id="cd18093">
    <property type="entry name" value="SpoU-like_TrmJ"/>
    <property type="match status" value="1"/>
</dbReference>